<evidence type="ECO:0000313" key="1">
    <source>
        <dbReference type="EMBL" id="PIN04350.1"/>
    </source>
</evidence>
<keyword evidence="2" id="KW-1185">Reference proteome</keyword>
<accession>A0A2G9GH54</accession>
<dbReference type="AlphaFoldDB" id="A0A2G9GH54"/>
<organism evidence="1 2">
    <name type="scientific">Handroanthus impetiginosus</name>
    <dbReference type="NCBI Taxonomy" id="429701"/>
    <lineage>
        <taxon>Eukaryota</taxon>
        <taxon>Viridiplantae</taxon>
        <taxon>Streptophyta</taxon>
        <taxon>Embryophyta</taxon>
        <taxon>Tracheophyta</taxon>
        <taxon>Spermatophyta</taxon>
        <taxon>Magnoliopsida</taxon>
        <taxon>eudicotyledons</taxon>
        <taxon>Gunneridae</taxon>
        <taxon>Pentapetalae</taxon>
        <taxon>asterids</taxon>
        <taxon>lamiids</taxon>
        <taxon>Lamiales</taxon>
        <taxon>Bignoniaceae</taxon>
        <taxon>Crescentiina</taxon>
        <taxon>Tabebuia alliance</taxon>
        <taxon>Handroanthus</taxon>
    </lineage>
</organism>
<proteinExistence type="predicted"/>
<gene>
    <name evidence="1" type="ORF">CDL12_23113</name>
</gene>
<name>A0A2G9GH54_9LAMI</name>
<sequence>MRITQNKQSRLRHLIGTPKRFLRMARDFYVDSMVNFDGKVANANVVPQPPKTFGGWSSVEFDKGCLNEGCKRVIGYSAMDRSYSIALGKIGTIDEEEPCDFQEKVFVRSEILLPRSKSHAVTRKNGFY</sequence>
<dbReference type="OrthoDB" id="694638at2759"/>
<dbReference type="PANTHER" id="PTHR33526:SF4">
    <property type="entry name" value="OS07G0123800 PROTEIN"/>
    <property type="match status" value="1"/>
</dbReference>
<comment type="caution">
    <text evidence="1">The sequence shown here is derived from an EMBL/GenBank/DDBJ whole genome shotgun (WGS) entry which is preliminary data.</text>
</comment>
<evidence type="ECO:0000313" key="2">
    <source>
        <dbReference type="Proteomes" id="UP000231279"/>
    </source>
</evidence>
<dbReference type="PANTHER" id="PTHR33526">
    <property type="entry name" value="OS07G0123800 PROTEIN"/>
    <property type="match status" value="1"/>
</dbReference>
<protein>
    <submittedName>
        <fullName evidence="1">Uncharacterized protein</fullName>
    </submittedName>
</protein>
<dbReference type="EMBL" id="NKXS01005193">
    <property type="protein sequence ID" value="PIN04350.1"/>
    <property type="molecule type" value="Genomic_DNA"/>
</dbReference>
<reference evidence="2" key="1">
    <citation type="journal article" date="2018" name="Gigascience">
        <title>Genome assembly of the Pink Ipe (Handroanthus impetiginosus, Bignoniaceae), a highly valued, ecologically keystone Neotropical timber forest tree.</title>
        <authorList>
            <person name="Silva-Junior O.B."/>
            <person name="Grattapaglia D."/>
            <person name="Novaes E."/>
            <person name="Collevatti R.G."/>
        </authorList>
    </citation>
    <scope>NUCLEOTIDE SEQUENCE [LARGE SCALE GENOMIC DNA]</scope>
    <source>
        <strain evidence="2">cv. UFG-1</strain>
    </source>
</reference>
<dbReference type="Proteomes" id="UP000231279">
    <property type="component" value="Unassembled WGS sequence"/>
</dbReference>